<sequence length="51" mass="5585">MDIQDIIDDITGLGPLDVAMPPPPLNPLQDLVESVTTIFPLLTCAIRLQNR</sequence>
<keyword evidence="2" id="KW-1185">Reference proteome</keyword>
<protein>
    <submittedName>
        <fullName evidence="1">4055_t:CDS:1</fullName>
    </submittedName>
</protein>
<evidence type="ECO:0000313" key="1">
    <source>
        <dbReference type="EMBL" id="CAG8585334.1"/>
    </source>
</evidence>
<accession>A0ACA9MF04</accession>
<dbReference type="Proteomes" id="UP000789860">
    <property type="component" value="Unassembled WGS sequence"/>
</dbReference>
<dbReference type="EMBL" id="CAJVPM010011994">
    <property type="protein sequence ID" value="CAG8585334.1"/>
    <property type="molecule type" value="Genomic_DNA"/>
</dbReference>
<organism evidence="1 2">
    <name type="scientific">Scutellospora calospora</name>
    <dbReference type="NCBI Taxonomy" id="85575"/>
    <lineage>
        <taxon>Eukaryota</taxon>
        <taxon>Fungi</taxon>
        <taxon>Fungi incertae sedis</taxon>
        <taxon>Mucoromycota</taxon>
        <taxon>Glomeromycotina</taxon>
        <taxon>Glomeromycetes</taxon>
        <taxon>Diversisporales</taxon>
        <taxon>Gigasporaceae</taxon>
        <taxon>Scutellospora</taxon>
    </lineage>
</organism>
<comment type="caution">
    <text evidence="1">The sequence shown here is derived from an EMBL/GenBank/DDBJ whole genome shotgun (WGS) entry which is preliminary data.</text>
</comment>
<evidence type="ECO:0000313" key="2">
    <source>
        <dbReference type="Proteomes" id="UP000789860"/>
    </source>
</evidence>
<gene>
    <name evidence="1" type="ORF">SCALOS_LOCUS6365</name>
</gene>
<proteinExistence type="predicted"/>
<reference evidence="1" key="1">
    <citation type="submission" date="2021-06" db="EMBL/GenBank/DDBJ databases">
        <authorList>
            <person name="Kallberg Y."/>
            <person name="Tangrot J."/>
            <person name="Rosling A."/>
        </authorList>
    </citation>
    <scope>NUCLEOTIDE SEQUENCE</scope>
    <source>
        <strain evidence="1">AU212A</strain>
    </source>
</reference>
<feature type="non-terminal residue" evidence="1">
    <location>
        <position position="51"/>
    </location>
</feature>
<name>A0ACA9MF04_9GLOM</name>